<evidence type="ECO:0000313" key="3">
    <source>
        <dbReference type="EMBL" id="GMF27942.1"/>
    </source>
</evidence>
<dbReference type="OrthoDB" id="75028at2759"/>
<gene>
    <name evidence="3" type="ORF">Plil01_001172500</name>
</gene>
<comment type="caution">
    <text evidence="3">The sequence shown here is derived from an EMBL/GenBank/DDBJ whole genome shotgun (WGS) entry which is preliminary data.</text>
</comment>
<accession>A0A9W6U8H0</accession>
<dbReference type="EMBL" id="BSXW01000687">
    <property type="protein sequence ID" value="GMF27942.1"/>
    <property type="molecule type" value="Genomic_DNA"/>
</dbReference>
<keyword evidence="4" id="KW-1185">Reference proteome</keyword>
<dbReference type="PANTHER" id="PTHR35796:SF3">
    <property type="entry name" value="BHLH DOMAIN-CONTAINING PROTEIN"/>
    <property type="match status" value="1"/>
</dbReference>
<evidence type="ECO:0000256" key="1">
    <source>
        <dbReference type="SAM" id="Coils"/>
    </source>
</evidence>
<sequence length="504" mass="54972">MLLHDDEMEALEAALSFVDAFAPVQGTPSLGPQGFDSSPLGGSPSTDPIPTSAGMTGGGGEAIADEELESLLLEVGLSSSPGVKTEPTALVATSQATGSASSSVAANNAVTQANNTNGSARRGSRAGEAGNSGKTKRRVRLNPNRARDNRKNELAYLRNKVKQMEEQLHSLRQQYIENKDTTNTTATAKSIVNTVGMPPVWRDMAATQQLRREKAERENARLKLVLESQIKLAKSMEAVMQRRTRQQLAGFNGVVGNVAGGAETSTWDLLLDKDTYDTLLARAEAAYGEVDEVLAANGLKYLETACTNAQMREGPEGMYVDIFTNKMLPFDFNTAAEAVWSHFRGSEKHRGNLYENFSKVRLSSSDTVAEMFAIEFMANDLAADFRVKQVVRRYMEEDRQVVVWVSTASALENSKSPFASFGFREKGYVISKRVRGRDDFSMFQTCCLVSPQITEGGSFDLSTVGTFTEFVLSFMVATITSSQQLIENVLMDQSLHPKQKASCP</sequence>
<feature type="compositionally biased region" description="Low complexity" evidence="2">
    <location>
        <begin position="98"/>
        <end position="118"/>
    </location>
</feature>
<reference evidence="3" key="1">
    <citation type="submission" date="2023-04" db="EMBL/GenBank/DDBJ databases">
        <title>Phytophthora lilii NBRC 32176.</title>
        <authorList>
            <person name="Ichikawa N."/>
            <person name="Sato H."/>
            <person name="Tonouchi N."/>
        </authorList>
    </citation>
    <scope>NUCLEOTIDE SEQUENCE</scope>
    <source>
        <strain evidence="3">NBRC 32176</strain>
    </source>
</reference>
<dbReference type="Proteomes" id="UP001165083">
    <property type="component" value="Unassembled WGS sequence"/>
</dbReference>
<proteinExistence type="predicted"/>
<evidence type="ECO:0000256" key="2">
    <source>
        <dbReference type="SAM" id="MobiDB-lite"/>
    </source>
</evidence>
<dbReference type="AlphaFoldDB" id="A0A9W6U8H0"/>
<feature type="region of interest" description="Disordered" evidence="2">
    <location>
        <begin position="98"/>
        <end position="140"/>
    </location>
</feature>
<dbReference type="PANTHER" id="PTHR35796">
    <property type="entry name" value="HYPOTHETICAL CYTOSOLIC PROTEIN"/>
    <property type="match status" value="1"/>
</dbReference>
<evidence type="ECO:0000313" key="4">
    <source>
        <dbReference type="Proteomes" id="UP001165083"/>
    </source>
</evidence>
<organism evidence="3 4">
    <name type="scientific">Phytophthora lilii</name>
    <dbReference type="NCBI Taxonomy" id="2077276"/>
    <lineage>
        <taxon>Eukaryota</taxon>
        <taxon>Sar</taxon>
        <taxon>Stramenopiles</taxon>
        <taxon>Oomycota</taxon>
        <taxon>Peronosporomycetes</taxon>
        <taxon>Peronosporales</taxon>
        <taxon>Peronosporaceae</taxon>
        <taxon>Phytophthora</taxon>
    </lineage>
</organism>
<feature type="region of interest" description="Disordered" evidence="2">
    <location>
        <begin position="28"/>
        <end position="61"/>
    </location>
</feature>
<feature type="coiled-coil region" evidence="1">
    <location>
        <begin position="147"/>
        <end position="181"/>
    </location>
</feature>
<name>A0A9W6U8H0_9STRA</name>
<feature type="coiled-coil region" evidence="1">
    <location>
        <begin position="205"/>
        <end position="232"/>
    </location>
</feature>
<protein>
    <submittedName>
        <fullName evidence="3">Unnamed protein product</fullName>
    </submittedName>
</protein>
<keyword evidence="1" id="KW-0175">Coiled coil</keyword>